<evidence type="ECO:0000313" key="3">
    <source>
        <dbReference type="Proteomes" id="UP001626550"/>
    </source>
</evidence>
<comment type="caution">
    <text evidence="2">The sequence shown here is derived from an EMBL/GenBank/DDBJ whole genome shotgun (WGS) entry which is preliminary data.</text>
</comment>
<dbReference type="Pfam" id="PF03358">
    <property type="entry name" value="FMN_red"/>
    <property type="match status" value="1"/>
</dbReference>
<dbReference type="InterPro" id="IPR029039">
    <property type="entry name" value="Flavoprotein-like_sf"/>
</dbReference>
<dbReference type="InterPro" id="IPR005025">
    <property type="entry name" value="FMN_Rdtase-like_dom"/>
</dbReference>
<name>A0ABD2QFT1_9PLAT</name>
<feature type="domain" description="NADPH-dependent FMN reductase-like" evidence="1">
    <location>
        <begin position="1"/>
        <end position="149"/>
    </location>
</feature>
<dbReference type="PANTHER" id="PTHR30543:SF21">
    <property type="entry name" value="NAD(P)H-DEPENDENT FMN REDUCTASE LOT6"/>
    <property type="match status" value="1"/>
</dbReference>
<organism evidence="2 3">
    <name type="scientific">Cichlidogyrus casuarinus</name>
    <dbReference type="NCBI Taxonomy" id="1844966"/>
    <lineage>
        <taxon>Eukaryota</taxon>
        <taxon>Metazoa</taxon>
        <taxon>Spiralia</taxon>
        <taxon>Lophotrochozoa</taxon>
        <taxon>Platyhelminthes</taxon>
        <taxon>Monogenea</taxon>
        <taxon>Monopisthocotylea</taxon>
        <taxon>Dactylogyridea</taxon>
        <taxon>Ancyrocephalidae</taxon>
        <taxon>Cichlidogyrus</taxon>
    </lineage>
</organism>
<dbReference type="PANTHER" id="PTHR30543">
    <property type="entry name" value="CHROMATE REDUCTASE"/>
    <property type="match status" value="1"/>
</dbReference>
<protein>
    <recommendedName>
        <fullName evidence="1">NADPH-dependent FMN reductase-like domain-containing protein</fullName>
    </recommendedName>
</protein>
<accession>A0ABD2QFT1</accession>
<evidence type="ECO:0000259" key="1">
    <source>
        <dbReference type="Pfam" id="PF03358"/>
    </source>
</evidence>
<proteinExistence type="predicted"/>
<dbReference type="SUPFAM" id="SSF52218">
    <property type="entry name" value="Flavoproteins"/>
    <property type="match status" value="1"/>
</dbReference>
<dbReference type="InterPro" id="IPR050712">
    <property type="entry name" value="NAD(P)H-dep_reductase"/>
</dbReference>
<evidence type="ECO:0000313" key="2">
    <source>
        <dbReference type="EMBL" id="KAL3318390.1"/>
    </source>
</evidence>
<dbReference type="Gene3D" id="3.40.50.360">
    <property type="match status" value="1"/>
</dbReference>
<dbReference type="Proteomes" id="UP001626550">
    <property type="component" value="Unassembled WGS sequence"/>
</dbReference>
<reference evidence="2 3" key="1">
    <citation type="submission" date="2024-11" db="EMBL/GenBank/DDBJ databases">
        <title>Adaptive evolution of stress response genes in parasites aligns with host niche diversity.</title>
        <authorList>
            <person name="Hahn C."/>
            <person name="Resl P."/>
        </authorList>
    </citation>
    <scope>NUCLEOTIDE SEQUENCE [LARGE SCALE GENOMIC DNA]</scope>
    <source>
        <strain evidence="2">EGGRZ-B1_66</strain>
        <tissue evidence="2">Body</tissue>
    </source>
</reference>
<gene>
    <name evidence="2" type="ORF">Ciccas_002943</name>
</gene>
<sequence>MRVGVFLGSVRPTRNVERVYALVANLLSKRGIDIVKLVYPLERKLPLLELPVHYYPDQDKAPENVRQLNEDIESCDSFVVLSSEYNRSTPPALSNTLDYACPLSYAFKPAGIIVYSLGPTGGVCAMSPVRDILSELGCITLPDVPSIPFVNQAIDESGAPTSHACGQTVEKNINRLIDQLEFVGEAMIAKRKSGSPLPKLHAYI</sequence>
<dbReference type="AlphaFoldDB" id="A0ABD2QFT1"/>
<keyword evidence="3" id="KW-1185">Reference proteome</keyword>
<dbReference type="EMBL" id="JBJKFK010000249">
    <property type="protein sequence ID" value="KAL3318390.1"/>
    <property type="molecule type" value="Genomic_DNA"/>
</dbReference>